<evidence type="ECO:0000256" key="3">
    <source>
        <dbReference type="ARBA" id="ARBA00022475"/>
    </source>
</evidence>
<dbReference type="PROSITE" id="PS50928">
    <property type="entry name" value="ABC_TM1"/>
    <property type="match status" value="1"/>
</dbReference>
<dbReference type="Pfam" id="PF00528">
    <property type="entry name" value="BPD_transp_1"/>
    <property type="match status" value="1"/>
</dbReference>
<keyword evidence="16" id="KW-1185">Reference proteome</keyword>
<evidence type="ECO:0000256" key="5">
    <source>
        <dbReference type="ARBA" id="ARBA00022692"/>
    </source>
</evidence>
<dbReference type="InterPro" id="IPR000515">
    <property type="entry name" value="MetI-like"/>
</dbReference>
<feature type="domain" description="ABC transmembrane type-1" evidence="14">
    <location>
        <begin position="95"/>
        <end position="296"/>
    </location>
</feature>
<comment type="subcellular location">
    <subcellularLocation>
        <location evidence="1 13">Cell membrane</location>
        <topology evidence="1 13">Multi-pass membrane protein</topology>
    </subcellularLocation>
</comment>
<dbReference type="GO" id="GO:0015099">
    <property type="term" value="F:nickel cation transmembrane transporter activity"/>
    <property type="evidence" value="ECO:0007669"/>
    <property type="project" value="InterPro"/>
</dbReference>
<evidence type="ECO:0000256" key="13">
    <source>
        <dbReference type="RuleBase" id="RU363032"/>
    </source>
</evidence>
<dbReference type="SUPFAM" id="SSF161098">
    <property type="entry name" value="MetI-like"/>
    <property type="match status" value="1"/>
</dbReference>
<feature type="transmembrane region" description="Helical" evidence="13">
    <location>
        <begin position="273"/>
        <end position="292"/>
    </location>
</feature>
<evidence type="ECO:0000313" key="15">
    <source>
        <dbReference type="EMBL" id="AYO31155.1"/>
    </source>
</evidence>
<dbReference type="Pfam" id="PF19300">
    <property type="entry name" value="BPD_transp_1_N"/>
    <property type="match status" value="1"/>
</dbReference>
<keyword evidence="3" id="KW-1003">Cell membrane</keyword>
<keyword evidence="9 13" id="KW-0472">Membrane</keyword>
<dbReference type="GO" id="GO:0005886">
    <property type="term" value="C:plasma membrane"/>
    <property type="evidence" value="ECO:0007669"/>
    <property type="project" value="UniProtKB-SubCell"/>
</dbReference>
<dbReference type="Gene3D" id="1.10.3720.10">
    <property type="entry name" value="MetI-like"/>
    <property type="match status" value="1"/>
</dbReference>
<feature type="transmembrane region" description="Helical" evidence="13">
    <location>
        <begin position="12"/>
        <end position="30"/>
    </location>
</feature>
<reference evidence="15 16" key="1">
    <citation type="submission" date="2018-10" db="EMBL/GenBank/DDBJ databases">
        <authorList>
            <person name="Zhang X."/>
        </authorList>
    </citation>
    <scope>NUCLEOTIDE SEQUENCE [LARGE SCALE GENOMIC DNA]</scope>
    <source>
        <strain evidence="15 16">SK-G1</strain>
    </source>
</reference>
<organism evidence="15 16">
    <name type="scientific">Biomaibacter acetigenes</name>
    <dbReference type="NCBI Taxonomy" id="2316383"/>
    <lineage>
        <taxon>Bacteria</taxon>
        <taxon>Bacillati</taxon>
        <taxon>Bacillota</taxon>
        <taxon>Clostridia</taxon>
        <taxon>Thermosediminibacterales</taxon>
        <taxon>Tepidanaerobacteraceae</taxon>
        <taxon>Biomaibacter</taxon>
    </lineage>
</organism>
<evidence type="ECO:0000256" key="12">
    <source>
        <dbReference type="ARBA" id="ARBA00044774"/>
    </source>
</evidence>
<evidence type="ECO:0000256" key="1">
    <source>
        <dbReference type="ARBA" id="ARBA00004651"/>
    </source>
</evidence>
<evidence type="ECO:0000256" key="7">
    <source>
        <dbReference type="ARBA" id="ARBA00023065"/>
    </source>
</evidence>
<comment type="subunit">
    <text evidence="11">The complex is composed of two ATP-binding proteins (NikD and NikE), two transmembrane proteins (NikB and NikC) and a solute-binding protein (NikA).</text>
</comment>
<evidence type="ECO:0000256" key="9">
    <source>
        <dbReference type="ARBA" id="ARBA00023136"/>
    </source>
</evidence>
<evidence type="ECO:0000256" key="8">
    <source>
        <dbReference type="ARBA" id="ARBA00023112"/>
    </source>
</evidence>
<evidence type="ECO:0000256" key="4">
    <source>
        <dbReference type="ARBA" id="ARBA00022596"/>
    </source>
</evidence>
<keyword evidence="5 13" id="KW-0812">Transmembrane</keyword>
<sequence>MTSYIIRRLISMIPVLIGITLITFILINVVPGDPVVNMMGKRVDAQTIANIRHQLGLDRPLYIQYFDFLFKAIKGDLGRSFYNHQDVMKTILQRFPATVKLSLSSMIVAIIIGLTVGIVSSVKQYTFFDHSSMIVALMGISAPVFWVAIILQLVFGLKLKWFPISGYSGFEYMVLPAIALGTRFAATIARMTRSSMLEVIRQDFIRTARAKGLSERVVIYKHALKNAMIPVITIIGLQIGGLLTGSILTETVFGIPGLGRLSIEAINNRDFPVIQGTVLFTALVFVFTNLIVDISYSFLDPRIRYDGGEG</sequence>
<proteinExistence type="inferred from homology"/>
<dbReference type="Proteomes" id="UP000280960">
    <property type="component" value="Chromosome"/>
</dbReference>
<evidence type="ECO:0000256" key="6">
    <source>
        <dbReference type="ARBA" id="ARBA00022989"/>
    </source>
</evidence>
<feature type="transmembrane region" description="Helical" evidence="13">
    <location>
        <begin position="101"/>
        <end position="122"/>
    </location>
</feature>
<dbReference type="CDD" id="cd06261">
    <property type="entry name" value="TM_PBP2"/>
    <property type="match status" value="1"/>
</dbReference>
<dbReference type="RefSeq" id="WP_120766185.1">
    <property type="nucleotide sequence ID" value="NZ_CP033169.1"/>
</dbReference>
<keyword evidence="6 13" id="KW-1133">Transmembrane helix</keyword>
<protein>
    <recommendedName>
        <fullName evidence="12">Nickel import system permease protein NikB</fullName>
    </recommendedName>
</protein>
<dbReference type="InterPro" id="IPR045621">
    <property type="entry name" value="BPD_transp_1_N"/>
</dbReference>
<comment type="similarity">
    <text evidence="10">Belongs to the binding-protein-dependent transport system permease family. OppBC subfamily.</text>
</comment>
<evidence type="ECO:0000313" key="16">
    <source>
        <dbReference type="Proteomes" id="UP000280960"/>
    </source>
</evidence>
<dbReference type="AlphaFoldDB" id="A0A3G2R712"/>
<evidence type="ECO:0000256" key="11">
    <source>
        <dbReference type="ARBA" id="ARBA00038669"/>
    </source>
</evidence>
<name>A0A3G2R712_9FIRM</name>
<keyword evidence="7" id="KW-0406">Ion transport</keyword>
<dbReference type="PANTHER" id="PTHR43163">
    <property type="entry name" value="DIPEPTIDE TRANSPORT SYSTEM PERMEASE PROTEIN DPPB-RELATED"/>
    <property type="match status" value="1"/>
</dbReference>
<feature type="transmembrane region" description="Helical" evidence="13">
    <location>
        <begin position="167"/>
        <end position="186"/>
    </location>
</feature>
<gene>
    <name evidence="15" type="ORF">D2962_11585</name>
</gene>
<keyword evidence="8" id="KW-0921">Nickel transport</keyword>
<dbReference type="PANTHER" id="PTHR43163:SF6">
    <property type="entry name" value="DIPEPTIDE TRANSPORT SYSTEM PERMEASE PROTEIN DPPB-RELATED"/>
    <property type="match status" value="1"/>
</dbReference>
<dbReference type="InterPro" id="IPR050045">
    <property type="entry name" value="Opp2B"/>
</dbReference>
<feature type="transmembrane region" description="Helical" evidence="13">
    <location>
        <begin position="134"/>
        <end position="155"/>
    </location>
</feature>
<dbReference type="NCBIfam" id="NF045470">
    <property type="entry name" value="Opp2B"/>
    <property type="match status" value="1"/>
</dbReference>
<keyword evidence="2 13" id="KW-0813">Transport</keyword>
<evidence type="ECO:0000256" key="10">
    <source>
        <dbReference type="ARBA" id="ARBA00024202"/>
    </source>
</evidence>
<dbReference type="EMBL" id="CP033169">
    <property type="protein sequence ID" value="AYO31155.1"/>
    <property type="molecule type" value="Genomic_DNA"/>
</dbReference>
<dbReference type="KEGG" id="bacg:D2962_11585"/>
<evidence type="ECO:0000256" key="2">
    <source>
        <dbReference type="ARBA" id="ARBA00022448"/>
    </source>
</evidence>
<accession>A0A3G2R712</accession>
<feature type="transmembrane region" description="Helical" evidence="13">
    <location>
        <begin position="231"/>
        <end position="253"/>
    </location>
</feature>
<evidence type="ECO:0000259" key="14">
    <source>
        <dbReference type="PROSITE" id="PS50928"/>
    </source>
</evidence>
<keyword evidence="4" id="KW-0533">Nickel</keyword>
<dbReference type="InterPro" id="IPR035906">
    <property type="entry name" value="MetI-like_sf"/>
</dbReference>